<sequence length="321" mass="35194">MALLQQMRSPRISFLQTLASLFLGGVALLSSYWCVGKQKVPKPLCTPTKHTNCIPVPGVSNSSNIQFFWETGDDRFVFPTFHTGLFITCEENVYADEWAMMWLYLSLELVYISLLLISCTLLSVQLCIRAWFPSTQRWGQLLNAFAAIFTVLGGLLGMVGHMMFMQVFQTSAILGPEDFKPHSYGYSWAFYVAWLAFTVCMSAGVSTLNNYTKRVLMVEPWRNADLNPCSFNLVGLLPPAPYFYPPSPSLLSPFPPPHLPPVSLLPTADVRGEAGALADAPMLLPPSSSSSLPSSSCLPLSTGVPPLSVRVTRPGVSNDAA</sequence>
<dbReference type="InterPro" id="IPR012478">
    <property type="entry name" value="GSG-1"/>
</dbReference>
<dbReference type="Pfam" id="PF07803">
    <property type="entry name" value="GSG-1"/>
    <property type="match status" value="1"/>
</dbReference>
<feature type="compositionally biased region" description="Low complexity" evidence="6">
    <location>
        <begin position="286"/>
        <end position="301"/>
    </location>
</feature>
<dbReference type="OrthoDB" id="10001768at2759"/>
<keyword evidence="3 7" id="KW-0812">Transmembrane</keyword>
<feature type="transmembrane region" description="Helical" evidence="7">
    <location>
        <begin position="144"/>
        <end position="168"/>
    </location>
</feature>
<evidence type="ECO:0000256" key="1">
    <source>
        <dbReference type="ARBA" id="ARBA00004141"/>
    </source>
</evidence>
<evidence type="ECO:0000256" key="6">
    <source>
        <dbReference type="SAM" id="MobiDB-lite"/>
    </source>
</evidence>
<dbReference type="Gene3D" id="1.20.140.150">
    <property type="match status" value="1"/>
</dbReference>
<evidence type="ECO:0000256" key="4">
    <source>
        <dbReference type="ARBA" id="ARBA00022989"/>
    </source>
</evidence>
<proteinExistence type="inferred from homology"/>
<gene>
    <name evidence="8" type="ORF">GSTENG00020501001</name>
</gene>
<dbReference type="GO" id="GO:0005886">
    <property type="term" value="C:plasma membrane"/>
    <property type="evidence" value="ECO:0007669"/>
    <property type="project" value="TreeGrafter"/>
</dbReference>
<dbReference type="PANTHER" id="PTHR10671:SF43">
    <property type="entry name" value="GERM CELL-SPECIFIC GENE 1 PROTEIN"/>
    <property type="match status" value="1"/>
</dbReference>
<keyword evidence="5 7" id="KW-0472">Membrane</keyword>
<name>Q4SCG5_TETNG</name>
<reference evidence="8" key="1">
    <citation type="journal article" date="2004" name="Nature">
        <title>Genome duplication in the teleost fish Tetraodon nigroviridis reveals the early vertebrate proto-karyotype.</title>
        <authorList>
            <person name="Jaillon O."/>
            <person name="Aury J.-M."/>
            <person name="Brunet F."/>
            <person name="Petit J.-L."/>
            <person name="Stange-Thomann N."/>
            <person name="Mauceli E."/>
            <person name="Bouneau L."/>
            <person name="Fischer C."/>
            <person name="Ozouf-Costaz C."/>
            <person name="Bernot A."/>
            <person name="Nicaud S."/>
            <person name="Jaffe D."/>
            <person name="Fisher S."/>
            <person name="Lutfalla G."/>
            <person name="Dossat C."/>
            <person name="Segurens B."/>
            <person name="Dasilva C."/>
            <person name="Salanoubat M."/>
            <person name="Levy M."/>
            <person name="Boudet N."/>
            <person name="Castellano S."/>
            <person name="Anthouard V."/>
            <person name="Jubin C."/>
            <person name="Castelli V."/>
            <person name="Katinka M."/>
            <person name="Vacherie B."/>
            <person name="Biemont C."/>
            <person name="Skalli Z."/>
            <person name="Cattolico L."/>
            <person name="Poulain J."/>
            <person name="De Berardinis V."/>
            <person name="Cruaud C."/>
            <person name="Duprat S."/>
            <person name="Brottier P."/>
            <person name="Coutanceau J.-P."/>
            <person name="Gouzy J."/>
            <person name="Parra G."/>
            <person name="Lardier G."/>
            <person name="Chapple C."/>
            <person name="McKernan K.J."/>
            <person name="McEwan P."/>
            <person name="Bosak S."/>
            <person name="Kellis M."/>
            <person name="Volff J.-N."/>
            <person name="Guigo R."/>
            <person name="Zody M.C."/>
            <person name="Mesirov J."/>
            <person name="Lindblad-Toh K."/>
            <person name="Birren B."/>
            <person name="Nusbaum C."/>
            <person name="Kahn D."/>
            <person name="Robinson-Rechavi M."/>
            <person name="Laudet V."/>
            <person name="Schachter V."/>
            <person name="Quetier F."/>
            <person name="Saurin W."/>
            <person name="Scarpelli C."/>
            <person name="Wincker P."/>
            <person name="Lander E.S."/>
            <person name="Weissenbach J."/>
            <person name="Roest Crollius H."/>
        </authorList>
    </citation>
    <scope>NUCLEOTIDE SEQUENCE [LARGE SCALE GENOMIC DNA]</scope>
</reference>
<accession>Q4SCG5</accession>
<dbReference type="PANTHER" id="PTHR10671">
    <property type="entry name" value="EPITHELIAL MEMBRANE PROTEIN-RELATED"/>
    <property type="match status" value="1"/>
</dbReference>
<feature type="transmembrane region" description="Helical" evidence="7">
    <location>
        <begin position="109"/>
        <end position="132"/>
    </location>
</feature>
<comment type="caution">
    <text evidence="8">The sequence shown here is derived from an EMBL/GenBank/DDBJ whole genome shotgun (WGS) entry which is preliminary data.</text>
</comment>
<evidence type="ECO:0000256" key="2">
    <source>
        <dbReference type="ARBA" id="ARBA00007425"/>
    </source>
</evidence>
<dbReference type="EMBL" id="CAAE01014653">
    <property type="protein sequence ID" value="CAG01667.1"/>
    <property type="molecule type" value="Genomic_DNA"/>
</dbReference>
<reference evidence="8" key="2">
    <citation type="submission" date="2004-02" db="EMBL/GenBank/DDBJ databases">
        <authorList>
            <consortium name="Genoscope"/>
            <consortium name="Whitehead Institute Centre for Genome Research"/>
        </authorList>
    </citation>
    <scope>NUCLEOTIDE SEQUENCE</scope>
</reference>
<evidence type="ECO:0000313" key="8">
    <source>
        <dbReference type="EMBL" id="CAG01667.1"/>
    </source>
</evidence>
<evidence type="ECO:0000256" key="7">
    <source>
        <dbReference type="SAM" id="Phobius"/>
    </source>
</evidence>
<keyword evidence="4 7" id="KW-1133">Transmembrane helix</keyword>
<dbReference type="KEGG" id="tng:GSTEN00020501G001"/>
<evidence type="ECO:0000256" key="5">
    <source>
        <dbReference type="ARBA" id="ARBA00023136"/>
    </source>
</evidence>
<dbReference type="InterPro" id="IPR050579">
    <property type="entry name" value="PMP-22/EMP/MP20-like"/>
</dbReference>
<comment type="similarity">
    <text evidence="2">Belongs to the GSG1 family.</text>
</comment>
<protein>
    <submittedName>
        <fullName evidence="8">(spotted green pufferfish) hypothetical protein</fullName>
    </submittedName>
</protein>
<comment type="subcellular location">
    <subcellularLocation>
        <location evidence="1">Membrane</location>
        <topology evidence="1">Multi-pass membrane protein</topology>
    </subcellularLocation>
</comment>
<feature type="transmembrane region" description="Helical" evidence="7">
    <location>
        <begin position="188"/>
        <end position="208"/>
    </location>
</feature>
<dbReference type="AlphaFoldDB" id="Q4SCG5"/>
<feature type="region of interest" description="Disordered" evidence="6">
    <location>
        <begin position="286"/>
        <end position="321"/>
    </location>
</feature>
<evidence type="ECO:0000256" key="3">
    <source>
        <dbReference type="ARBA" id="ARBA00022692"/>
    </source>
</evidence>
<feature type="transmembrane region" description="Helical" evidence="7">
    <location>
        <begin position="12"/>
        <end position="33"/>
    </location>
</feature>
<organism evidence="8">
    <name type="scientific">Tetraodon nigroviridis</name>
    <name type="common">Spotted green pufferfish</name>
    <name type="synonym">Chelonodon nigroviridis</name>
    <dbReference type="NCBI Taxonomy" id="99883"/>
    <lineage>
        <taxon>Eukaryota</taxon>
        <taxon>Metazoa</taxon>
        <taxon>Chordata</taxon>
        <taxon>Craniata</taxon>
        <taxon>Vertebrata</taxon>
        <taxon>Euteleostomi</taxon>
        <taxon>Actinopterygii</taxon>
        <taxon>Neopterygii</taxon>
        <taxon>Teleostei</taxon>
        <taxon>Neoteleostei</taxon>
        <taxon>Acanthomorphata</taxon>
        <taxon>Eupercaria</taxon>
        <taxon>Tetraodontiformes</taxon>
        <taxon>Tetradontoidea</taxon>
        <taxon>Tetraodontidae</taxon>
        <taxon>Tetraodon</taxon>
    </lineage>
</organism>